<name>A0AAU9TMI2_EUPED</name>
<reference evidence="2" key="1">
    <citation type="submission" date="2022-03" db="EMBL/GenBank/DDBJ databases">
        <authorList>
            <person name="Tunstrom K."/>
        </authorList>
    </citation>
    <scope>NUCLEOTIDE SEQUENCE</scope>
</reference>
<comment type="caution">
    <text evidence="2">The sequence shown here is derived from an EMBL/GenBank/DDBJ whole genome shotgun (WGS) entry which is preliminary data.</text>
</comment>
<evidence type="ECO:0000313" key="2">
    <source>
        <dbReference type="EMBL" id="CAH2086634.1"/>
    </source>
</evidence>
<dbReference type="InterPro" id="IPR013103">
    <property type="entry name" value="RVT_2"/>
</dbReference>
<dbReference type="GO" id="GO:0071897">
    <property type="term" value="P:DNA biosynthetic process"/>
    <property type="evidence" value="ECO:0007669"/>
    <property type="project" value="UniProtKB-ARBA"/>
</dbReference>
<dbReference type="PANTHER" id="PTHR11439:SF483">
    <property type="entry name" value="PEPTIDE SYNTHASE GLIP-LIKE, PUTATIVE (AFU_ORTHOLOGUE AFUA_3G12920)-RELATED"/>
    <property type="match status" value="1"/>
</dbReference>
<dbReference type="AlphaFoldDB" id="A0AAU9TMI2"/>
<evidence type="ECO:0000259" key="1">
    <source>
        <dbReference type="Pfam" id="PF07727"/>
    </source>
</evidence>
<keyword evidence="3" id="KW-1185">Reference proteome</keyword>
<gene>
    <name evidence="2" type="ORF">EEDITHA_LOCUS2985</name>
</gene>
<evidence type="ECO:0000313" key="3">
    <source>
        <dbReference type="Proteomes" id="UP001153954"/>
    </source>
</evidence>
<proteinExistence type="predicted"/>
<sequence>MTKDYDLAMTAQGEEQLTYEEAVNGKYKEEWLKAIQAELEALCKNETWKKVSLPVGKKLIDTKWVFKIKKEVAELPTLRILLAKASKYNLDIQQMDVKSAFLYGNIEEVFIEKPKGMKEDGKVLKLQRSLYGLKKSPRYWNEKFNQFMIKEGFERNKCDYCLYYKKDMKFYVLLYVDDLILICEDKQEINKLKEALQRKFEMKDLGGDNLKYLGINITRKKDVIELEQEQYLKDLLKKYKMEECKSVSTPIEQGLVLHKEESSDKELIKRCRQLIGSLMYAMLGTRPDLCYALSYVSRFQSCGNESLWKALKRVLRYIKGTVGLKLVYRNGVNVQLQGYTDADWAGDQGDRKSTSGYVMKVFGNTVSWSSNKQQCVSLSSTESEYIALAKGIAEGCWIRNLLKEIGVDCKSFNINIDNQSAIHVAKNPEYHKRLKHIDIKYHFVRQQVEDKIVCLKYVPSGDQLADICTKGLSRVVFCEDKRNDIFLNFLL</sequence>
<accession>A0AAU9TMI2</accession>
<feature type="domain" description="Reverse transcriptase Ty1/copia-type" evidence="1">
    <location>
        <begin position="72"/>
        <end position="252"/>
    </location>
</feature>
<dbReference type="CDD" id="cd09272">
    <property type="entry name" value="RNase_HI_RT_Ty1"/>
    <property type="match status" value="1"/>
</dbReference>
<dbReference type="SUPFAM" id="SSF56672">
    <property type="entry name" value="DNA/RNA polymerases"/>
    <property type="match status" value="1"/>
</dbReference>
<dbReference type="InterPro" id="IPR043502">
    <property type="entry name" value="DNA/RNA_pol_sf"/>
</dbReference>
<organism evidence="2 3">
    <name type="scientific">Euphydryas editha</name>
    <name type="common">Edith's checkerspot</name>
    <dbReference type="NCBI Taxonomy" id="104508"/>
    <lineage>
        <taxon>Eukaryota</taxon>
        <taxon>Metazoa</taxon>
        <taxon>Ecdysozoa</taxon>
        <taxon>Arthropoda</taxon>
        <taxon>Hexapoda</taxon>
        <taxon>Insecta</taxon>
        <taxon>Pterygota</taxon>
        <taxon>Neoptera</taxon>
        <taxon>Endopterygota</taxon>
        <taxon>Lepidoptera</taxon>
        <taxon>Glossata</taxon>
        <taxon>Ditrysia</taxon>
        <taxon>Papilionoidea</taxon>
        <taxon>Nymphalidae</taxon>
        <taxon>Nymphalinae</taxon>
        <taxon>Euphydryas</taxon>
    </lineage>
</organism>
<dbReference type="Proteomes" id="UP001153954">
    <property type="component" value="Unassembled WGS sequence"/>
</dbReference>
<dbReference type="EMBL" id="CAKOGL010000005">
    <property type="protein sequence ID" value="CAH2086634.1"/>
    <property type="molecule type" value="Genomic_DNA"/>
</dbReference>
<protein>
    <recommendedName>
        <fullName evidence="1">Reverse transcriptase Ty1/copia-type domain-containing protein</fullName>
    </recommendedName>
</protein>
<dbReference type="Pfam" id="PF07727">
    <property type="entry name" value="RVT_2"/>
    <property type="match status" value="1"/>
</dbReference>
<dbReference type="PANTHER" id="PTHR11439">
    <property type="entry name" value="GAG-POL-RELATED RETROTRANSPOSON"/>
    <property type="match status" value="1"/>
</dbReference>